<dbReference type="InterPro" id="IPR023296">
    <property type="entry name" value="Glyco_hydro_beta-prop_sf"/>
</dbReference>
<dbReference type="InterPro" id="IPR052176">
    <property type="entry name" value="Glycosyl_Hydrlase_43_Enz"/>
</dbReference>
<keyword evidence="2" id="KW-0624">Polysaccharide degradation</keyword>
<keyword evidence="8" id="KW-1185">Reference proteome</keyword>
<evidence type="ECO:0000313" key="8">
    <source>
        <dbReference type="Proteomes" id="UP001565283"/>
    </source>
</evidence>
<organism evidence="7 8">
    <name type="scientific">Lactococcus ileimucosae</name>
    <dbReference type="NCBI Taxonomy" id="2941329"/>
    <lineage>
        <taxon>Bacteria</taxon>
        <taxon>Bacillati</taxon>
        <taxon>Bacillota</taxon>
        <taxon>Bacilli</taxon>
        <taxon>Lactobacillales</taxon>
        <taxon>Streptococcaceae</taxon>
        <taxon>Lactococcus</taxon>
    </lineage>
</organism>
<dbReference type="SUPFAM" id="SSF75005">
    <property type="entry name" value="Arabinanase/levansucrase/invertase"/>
    <property type="match status" value="1"/>
</dbReference>
<dbReference type="PANTHER" id="PTHR43772">
    <property type="entry name" value="ENDO-1,4-BETA-XYLANASE"/>
    <property type="match status" value="1"/>
</dbReference>
<keyword evidence="3 6" id="KW-0378">Hydrolase</keyword>
<comment type="similarity">
    <text evidence="1 6">Belongs to the glycosyl hydrolase 43 family.</text>
</comment>
<dbReference type="PANTHER" id="PTHR43772:SF2">
    <property type="entry name" value="PUTATIVE (AFU_ORTHOLOGUE AFUA_2G04480)-RELATED"/>
    <property type="match status" value="1"/>
</dbReference>
<name>A0ABV4D635_9LACT</name>
<protein>
    <submittedName>
        <fullName evidence="7">Family 43 glycosylhydrolase</fullName>
    </submittedName>
</protein>
<dbReference type="Proteomes" id="UP001565283">
    <property type="component" value="Unassembled WGS sequence"/>
</dbReference>
<keyword evidence="4" id="KW-0119">Carbohydrate metabolism</keyword>
<evidence type="ECO:0000256" key="4">
    <source>
        <dbReference type="ARBA" id="ARBA00023277"/>
    </source>
</evidence>
<accession>A0ABV4D635</accession>
<dbReference type="Pfam" id="PF04616">
    <property type="entry name" value="Glyco_hydro_43"/>
    <property type="match status" value="1"/>
</dbReference>
<evidence type="ECO:0000256" key="2">
    <source>
        <dbReference type="ARBA" id="ARBA00022651"/>
    </source>
</evidence>
<evidence type="ECO:0000256" key="6">
    <source>
        <dbReference type="RuleBase" id="RU361187"/>
    </source>
</evidence>
<gene>
    <name evidence="7" type="ORF">AALA52_08755</name>
</gene>
<comment type="caution">
    <text evidence="7">The sequence shown here is derived from an EMBL/GenBank/DDBJ whole genome shotgun (WGS) entry which is preliminary data.</text>
</comment>
<sequence length="283" mass="31573">MLRFFNSLRYRRCSFCDCRYATRHLQVRGNALPHTPEWSKATDFWAPDVVVWGDQALLAFSAPSKENGKRRIGIATTKSATAKFEARDYPFIISDTEGGVIDPAFFKDHNTGRYYLLYKNDGNDIKIPSHLWMIEIDSNAELIGSNPKKLLTDLSIPNPPHNGTERVVSTIENPELAVAPDGTYVLFFSAGNYGTSHYFTGYATSKNLYGPYQYVAPLLTTHSTGGIVVGPGGLDIFGGTHVMLHGWVNGIGYHRGGHRALYTGQLSWKNGHRPYIENLKLNQ</sequence>
<evidence type="ECO:0000256" key="5">
    <source>
        <dbReference type="ARBA" id="ARBA00023295"/>
    </source>
</evidence>
<reference evidence="7 8" key="1">
    <citation type="submission" date="2024-03" db="EMBL/GenBank/DDBJ databases">
        <title>Mouse gut bacterial collection (mGBC) of GemPharmatech.</title>
        <authorList>
            <person name="He Y."/>
            <person name="Dong L."/>
            <person name="Wu D."/>
            <person name="Gao X."/>
            <person name="Lin Z."/>
        </authorList>
    </citation>
    <scope>NUCLEOTIDE SEQUENCE [LARGE SCALE GENOMIC DNA]</scope>
    <source>
        <strain evidence="7 8">61-15</strain>
    </source>
</reference>
<evidence type="ECO:0000256" key="1">
    <source>
        <dbReference type="ARBA" id="ARBA00009865"/>
    </source>
</evidence>
<keyword evidence="5 6" id="KW-0326">Glycosidase</keyword>
<evidence type="ECO:0000313" key="7">
    <source>
        <dbReference type="EMBL" id="MEY8444319.1"/>
    </source>
</evidence>
<proteinExistence type="inferred from homology"/>
<dbReference type="RefSeq" id="WP_369948744.1">
    <property type="nucleotide sequence ID" value="NZ_JBCLSH010000040.1"/>
</dbReference>
<dbReference type="Gene3D" id="2.115.10.20">
    <property type="entry name" value="Glycosyl hydrolase domain, family 43"/>
    <property type="match status" value="1"/>
</dbReference>
<dbReference type="InterPro" id="IPR006710">
    <property type="entry name" value="Glyco_hydro_43"/>
</dbReference>
<evidence type="ECO:0000256" key="3">
    <source>
        <dbReference type="ARBA" id="ARBA00022801"/>
    </source>
</evidence>
<keyword evidence="2" id="KW-0858">Xylan degradation</keyword>
<dbReference type="EMBL" id="JBCLSH010000040">
    <property type="protein sequence ID" value="MEY8444319.1"/>
    <property type="molecule type" value="Genomic_DNA"/>
</dbReference>